<feature type="transmembrane region" description="Helical" evidence="6">
    <location>
        <begin position="252"/>
        <end position="271"/>
    </location>
</feature>
<evidence type="ECO:0000256" key="5">
    <source>
        <dbReference type="ARBA" id="ARBA00023136"/>
    </source>
</evidence>
<dbReference type="EMBL" id="JADGJW010001046">
    <property type="protein sequence ID" value="KAJ3207585.1"/>
    <property type="molecule type" value="Genomic_DNA"/>
</dbReference>
<evidence type="ECO:0000313" key="7">
    <source>
        <dbReference type="EMBL" id="KAJ3207585.1"/>
    </source>
</evidence>
<feature type="transmembrane region" description="Helical" evidence="6">
    <location>
        <begin position="36"/>
        <end position="53"/>
    </location>
</feature>
<keyword evidence="5 6" id="KW-0472">Membrane</keyword>
<feature type="transmembrane region" description="Helical" evidence="6">
    <location>
        <begin position="6"/>
        <end position="24"/>
    </location>
</feature>
<evidence type="ECO:0000313" key="8">
    <source>
        <dbReference type="Proteomes" id="UP001211065"/>
    </source>
</evidence>
<feature type="transmembrane region" description="Helical" evidence="6">
    <location>
        <begin position="283"/>
        <end position="306"/>
    </location>
</feature>
<sequence length="419" mass="46368">MNESLGVFVVLENRFVLVVLVGSATPALKISTATRLNYAGIFLLTSILSYSMLTDFIEKHLEKLTLGYFNIQCGDRSCFGLIAVYRICFASTHGVLSSLTYGVRDSRDWRSKVQNSYWGLKLLVWLGLVVLTFLIPNGFYLFMGTWLNVPGAAVFVLIQIVLLIDFAYNVSETLIEKWEETNEKKFLIFLCILTFGAFILAIVLTGLNYSWFGGSQCQLNQFFITFNLLLCFFVTIVSILPSVQSVNPKSGIAQAAMVTIYSTYLITSAVANEPSENDTCNPLTAGGAKTTTIILGSLFTFLALAYSTNSAATKFHNGGEENLPLITEQPGRLQQAVDQGAISAHDLEESLDDEKDGTQYSYSFFHFIFAIASMYLAMLVTSWNSVTVDVDGAAIIGRSMSAVWVKVISSWLVLILYIW</sequence>
<dbReference type="PANTHER" id="PTHR10383:SF9">
    <property type="entry name" value="SERINE INCORPORATOR, ISOFORM F"/>
    <property type="match status" value="1"/>
</dbReference>
<keyword evidence="8" id="KW-1185">Reference proteome</keyword>
<proteinExistence type="inferred from homology"/>
<dbReference type="Proteomes" id="UP001211065">
    <property type="component" value="Unassembled WGS sequence"/>
</dbReference>
<feature type="transmembrane region" description="Helical" evidence="6">
    <location>
        <begin position="395"/>
        <end position="418"/>
    </location>
</feature>
<comment type="subcellular location">
    <subcellularLocation>
        <location evidence="1">Membrane</location>
        <topology evidence="1">Multi-pass membrane protein</topology>
    </subcellularLocation>
</comment>
<dbReference type="AlphaFoldDB" id="A0AAD5TY99"/>
<evidence type="ECO:0000256" key="1">
    <source>
        <dbReference type="ARBA" id="ARBA00004141"/>
    </source>
</evidence>
<dbReference type="Pfam" id="PF03348">
    <property type="entry name" value="Serinc"/>
    <property type="match status" value="1"/>
</dbReference>
<feature type="transmembrane region" description="Helical" evidence="6">
    <location>
        <begin position="186"/>
        <end position="207"/>
    </location>
</feature>
<evidence type="ECO:0000256" key="3">
    <source>
        <dbReference type="ARBA" id="ARBA00022692"/>
    </source>
</evidence>
<organism evidence="7 8">
    <name type="scientific">Clydaea vesicula</name>
    <dbReference type="NCBI Taxonomy" id="447962"/>
    <lineage>
        <taxon>Eukaryota</taxon>
        <taxon>Fungi</taxon>
        <taxon>Fungi incertae sedis</taxon>
        <taxon>Chytridiomycota</taxon>
        <taxon>Chytridiomycota incertae sedis</taxon>
        <taxon>Chytridiomycetes</taxon>
        <taxon>Lobulomycetales</taxon>
        <taxon>Lobulomycetaceae</taxon>
        <taxon>Clydaea</taxon>
    </lineage>
</organism>
<feature type="transmembrane region" description="Helical" evidence="6">
    <location>
        <begin position="79"/>
        <end position="101"/>
    </location>
</feature>
<keyword evidence="4 6" id="KW-1133">Transmembrane helix</keyword>
<gene>
    <name evidence="7" type="ORF">HK099_000242</name>
</gene>
<dbReference type="GO" id="GO:0016020">
    <property type="term" value="C:membrane"/>
    <property type="evidence" value="ECO:0007669"/>
    <property type="project" value="UniProtKB-SubCell"/>
</dbReference>
<reference evidence="7" key="1">
    <citation type="submission" date="2020-05" db="EMBL/GenBank/DDBJ databases">
        <title>Phylogenomic resolution of chytrid fungi.</title>
        <authorList>
            <person name="Stajich J.E."/>
            <person name="Amses K."/>
            <person name="Simmons R."/>
            <person name="Seto K."/>
            <person name="Myers J."/>
            <person name="Bonds A."/>
            <person name="Quandt C.A."/>
            <person name="Barry K."/>
            <person name="Liu P."/>
            <person name="Grigoriev I."/>
            <person name="Longcore J.E."/>
            <person name="James T.Y."/>
        </authorList>
    </citation>
    <scope>NUCLEOTIDE SEQUENCE</scope>
    <source>
        <strain evidence="7">JEL0476</strain>
    </source>
</reference>
<keyword evidence="3 6" id="KW-0812">Transmembrane</keyword>
<evidence type="ECO:0000256" key="6">
    <source>
        <dbReference type="SAM" id="Phobius"/>
    </source>
</evidence>
<dbReference type="PANTHER" id="PTHR10383">
    <property type="entry name" value="SERINE INCORPORATOR"/>
    <property type="match status" value="1"/>
</dbReference>
<dbReference type="InterPro" id="IPR005016">
    <property type="entry name" value="TDE1/TMS"/>
</dbReference>
<evidence type="ECO:0000256" key="4">
    <source>
        <dbReference type="ARBA" id="ARBA00022989"/>
    </source>
</evidence>
<feature type="transmembrane region" description="Helical" evidence="6">
    <location>
        <begin position="219"/>
        <end position="240"/>
    </location>
</feature>
<feature type="transmembrane region" description="Helical" evidence="6">
    <location>
        <begin position="149"/>
        <end position="166"/>
    </location>
</feature>
<comment type="caution">
    <text evidence="7">The sequence shown here is derived from an EMBL/GenBank/DDBJ whole genome shotgun (WGS) entry which is preliminary data.</text>
</comment>
<comment type="similarity">
    <text evidence="2">Belongs to the TDE1 family.</text>
</comment>
<evidence type="ECO:0000256" key="2">
    <source>
        <dbReference type="ARBA" id="ARBA00006665"/>
    </source>
</evidence>
<name>A0AAD5TY99_9FUNG</name>
<accession>A0AAD5TY99</accession>
<feature type="non-terminal residue" evidence="7">
    <location>
        <position position="1"/>
    </location>
</feature>
<protein>
    <recommendedName>
        <fullName evidence="9">TMS membrane protein/tumor differentially expressed protein</fullName>
    </recommendedName>
</protein>
<feature type="transmembrane region" description="Helical" evidence="6">
    <location>
        <begin position="364"/>
        <end position="383"/>
    </location>
</feature>
<evidence type="ECO:0008006" key="9">
    <source>
        <dbReference type="Google" id="ProtNLM"/>
    </source>
</evidence>
<feature type="transmembrane region" description="Helical" evidence="6">
    <location>
        <begin position="122"/>
        <end position="143"/>
    </location>
</feature>